<dbReference type="GO" id="GO:0032259">
    <property type="term" value="P:methylation"/>
    <property type="evidence" value="ECO:0007669"/>
    <property type="project" value="UniProtKB-KW"/>
</dbReference>
<dbReference type="GO" id="GO:0005789">
    <property type="term" value="C:endoplasmic reticulum membrane"/>
    <property type="evidence" value="ECO:0007669"/>
    <property type="project" value="UniProtKB-SubCell"/>
</dbReference>
<dbReference type="InterPro" id="IPR007269">
    <property type="entry name" value="ICMT_MeTrfase"/>
</dbReference>
<feature type="transmembrane region" description="Helical" evidence="5">
    <location>
        <begin position="95"/>
        <end position="113"/>
    </location>
</feature>
<keyword evidence="5" id="KW-0489">Methyltransferase</keyword>
<keyword evidence="7" id="KW-1185">Reference proteome</keyword>
<comment type="caution">
    <text evidence="6">The sequence shown here is derived from an EMBL/GenBank/DDBJ whole genome shotgun (WGS) entry which is preliminary data.</text>
</comment>
<proteinExistence type="inferred from homology"/>
<comment type="subcellular location">
    <subcellularLocation>
        <location evidence="5">Endoplasmic reticulum membrane</location>
        <topology evidence="5">Multi-pass membrane protein</topology>
    </subcellularLocation>
    <subcellularLocation>
        <location evidence="1">Membrane</location>
        <topology evidence="1">Multi-pass membrane protein</topology>
    </subcellularLocation>
</comment>
<comment type="catalytic activity">
    <reaction evidence="5">
        <text>[protein]-C-terminal S-[(2E,6E)-farnesyl]-L-cysteine + S-adenosyl-L-methionine = [protein]-C-terminal S-[(2E,6E)-farnesyl]-L-cysteine methyl ester + S-adenosyl-L-homocysteine</text>
        <dbReference type="Rhea" id="RHEA:21672"/>
        <dbReference type="Rhea" id="RHEA-COMP:12125"/>
        <dbReference type="Rhea" id="RHEA-COMP:12126"/>
        <dbReference type="ChEBI" id="CHEBI:57856"/>
        <dbReference type="ChEBI" id="CHEBI:59789"/>
        <dbReference type="ChEBI" id="CHEBI:90510"/>
        <dbReference type="ChEBI" id="CHEBI:90511"/>
        <dbReference type="EC" id="2.1.1.100"/>
    </reaction>
</comment>
<evidence type="ECO:0000256" key="5">
    <source>
        <dbReference type="RuleBase" id="RU362022"/>
    </source>
</evidence>
<dbReference type="GO" id="GO:0004671">
    <property type="term" value="F:protein C-terminal S-isoprenylcysteine carboxyl O-methyltransferase activity"/>
    <property type="evidence" value="ECO:0007669"/>
    <property type="project" value="UniProtKB-EC"/>
</dbReference>
<dbReference type="PANTHER" id="PTHR43847:SF1">
    <property type="entry name" value="BLL3993 PROTEIN"/>
    <property type="match status" value="1"/>
</dbReference>
<dbReference type="Proteomes" id="UP000703269">
    <property type="component" value="Unassembled WGS sequence"/>
</dbReference>
<reference evidence="6 7" key="1">
    <citation type="submission" date="2021-08" db="EMBL/GenBank/DDBJ databases">
        <title>Draft Genome Sequence of Phanerochaete sordida strain YK-624.</title>
        <authorList>
            <person name="Mori T."/>
            <person name="Dohra H."/>
            <person name="Suzuki T."/>
            <person name="Kawagishi H."/>
            <person name="Hirai H."/>
        </authorList>
    </citation>
    <scope>NUCLEOTIDE SEQUENCE [LARGE SCALE GENOMIC DNA]</scope>
    <source>
        <strain evidence="6 7">YK-624</strain>
    </source>
</reference>
<protein>
    <recommendedName>
        <fullName evidence="5">Protein-S-isoprenylcysteine O-methyltransferase</fullName>
        <ecNumber evidence="5">2.1.1.100</ecNumber>
    </recommendedName>
</protein>
<evidence type="ECO:0000313" key="6">
    <source>
        <dbReference type="EMBL" id="GJF00178.1"/>
    </source>
</evidence>
<keyword evidence="5" id="KW-0808">Transferase</keyword>
<dbReference type="AlphaFoldDB" id="A0A9P3GRH6"/>
<keyword evidence="4 5" id="KW-0472">Membrane</keyword>
<evidence type="ECO:0000256" key="4">
    <source>
        <dbReference type="ARBA" id="ARBA00023136"/>
    </source>
</evidence>
<accession>A0A9P3GRH6</accession>
<dbReference type="EMBL" id="BPQB01000138">
    <property type="protein sequence ID" value="GJF00178.1"/>
    <property type="molecule type" value="Genomic_DNA"/>
</dbReference>
<evidence type="ECO:0000256" key="3">
    <source>
        <dbReference type="ARBA" id="ARBA00022989"/>
    </source>
</evidence>
<comment type="similarity">
    <text evidence="5">Belongs to the class VI-like SAM-binding methyltransferase superfamily. Isoprenylcysteine carboxyl methyltransferase family.</text>
</comment>
<dbReference type="Pfam" id="PF04140">
    <property type="entry name" value="ICMT"/>
    <property type="match status" value="1"/>
</dbReference>
<keyword evidence="3 5" id="KW-1133">Transmembrane helix</keyword>
<evidence type="ECO:0000256" key="2">
    <source>
        <dbReference type="ARBA" id="ARBA00022692"/>
    </source>
</evidence>
<keyword evidence="5" id="KW-0949">S-adenosyl-L-methionine</keyword>
<dbReference type="Gene3D" id="1.20.120.1630">
    <property type="match status" value="1"/>
</dbReference>
<dbReference type="PANTHER" id="PTHR43847">
    <property type="entry name" value="BLL3993 PROTEIN"/>
    <property type="match status" value="1"/>
</dbReference>
<dbReference type="EC" id="2.1.1.100" evidence="5"/>
<keyword evidence="5" id="KW-0256">Endoplasmic reticulum</keyword>
<organism evidence="6 7">
    <name type="scientific">Phanerochaete sordida</name>
    <dbReference type="NCBI Taxonomy" id="48140"/>
    <lineage>
        <taxon>Eukaryota</taxon>
        <taxon>Fungi</taxon>
        <taxon>Dikarya</taxon>
        <taxon>Basidiomycota</taxon>
        <taxon>Agaricomycotina</taxon>
        <taxon>Agaricomycetes</taxon>
        <taxon>Polyporales</taxon>
        <taxon>Phanerochaetaceae</taxon>
        <taxon>Phanerochaete</taxon>
    </lineage>
</organism>
<feature type="transmembrane region" description="Helical" evidence="5">
    <location>
        <begin position="133"/>
        <end position="154"/>
    </location>
</feature>
<name>A0A9P3GRH6_9APHY</name>
<gene>
    <name evidence="6" type="ORF">PsYK624_164570</name>
</gene>
<sequence length="188" mass="20526">MVWAFTTADALATYLAAHDKPLAASLCPHPSASSVAFQHASRALLAGAVAAALGNLLRQWCYRELGALFTFELTIAPRHRLVTTGPYAVVRHPSYVGVFLTLLGASAVVLARGSWVRACWSGAPPGGATAAQAVVWVLVAFWCAKVAFAVVNVVRRLDLEERELRRKLGEKWEAYARRVRWKLLPLMC</sequence>
<evidence type="ECO:0000313" key="7">
    <source>
        <dbReference type="Proteomes" id="UP000703269"/>
    </source>
</evidence>
<comment type="caution">
    <text evidence="5">Lacks conserved residue(s) required for the propagation of feature annotation.</text>
</comment>
<dbReference type="InterPro" id="IPR052527">
    <property type="entry name" value="Metal_cation-efflux_comp"/>
</dbReference>
<keyword evidence="2 5" id="KW-0812">Transmembrane</keyword>
<dbReference type="OrthoDB" id="422086at2759"/>
<evidence type="ECO:0000256" key="1">
    <source>
        <dbReference type="ARBA" id="ARBA00004141"/>
    </source>
</evidence>